<organism evidence="6 7">
    <name type="scientific">Pseudomonas fluorescens</name>
    <dbReference type="NCBI Taxonomy" id="294"/>
    <lineage>
        <taxon>Bacteria</taxon>
        <taxon>Pseudomonadati</taxon>
        <taxon>Pseudomonadota</taxon>
        <taxon>Gammaproteobacteria</taxon>
        <taxon>Pseudomonadales</taxon>
        <taxon>Pseudomonadaceae</taxon>
        <taxon>Pseudomonas</taxon>
    </lineage>
</organism>
<dbReference type="PANTHER" id="PTHR45339">
    <property type="entry name" value="HYBRID SIGNAL TRANSDUCTION HISTIDINE KINASE J"/>
    <property type="match status" value="1"/>
</dbReference>
<dbReference type="CDD" id="cd00082">
    <property type="entry name" value="HisKA"/>
    <property type="match status" value="1"/>
</dbReference>
<dbReference type="InterPro" id="IPR003661">
    <property type="entry name" value="HisK_dim/P_dom"/>
</dbReference>
<dbReference type="OrthoDB" id="9809766at2"/>
<reference evidence="6 7" key="1">
    <citation type="submission" date="2019-09" db="EMBL/GenBank/DDBJ databases">
        <authorList>
            <person name="Chandra G."/>
            <person name="Truman W A."/>
        </authorList>
    </citation>
    <scope>NUCLEOTIDE SEQUENCE [LARGE SCALE GENOMIC DNA]</scope>
    <source>
        <strain evidence="6">PS941</strain>
    </source>
</reference>
<dbReference type="Pfam" id="PF00512">
    <property type="entry name" value="HisKA"/>
    <property type="match status" value="1"/>
</dbReference>
<dbReference type="Proteomes" id="UP000326452">
    <property type="component" value="Unassembled WGS sequence"/>
</dbReference>
<dbReference type="EMBL" id="CABVJC010000002">
    <property type="protein sequence ID" value="VVP84798.1"/>
    <property type="molecule type" value="Genomic_DNA"/>
</dbReference>
<dbReference type="AlphaFoldDB" id="A0A5E7SFS9"/>
<keyword evidence="3" id="KW-0597">Phosphoprotein</keyword>
<keyword evidence="4" id="KW-0902">Two-component regulatory system</keyword>
<evidence type="ECO:0000256" key="1">
    <source>
        <dbReference type="ARBA" id="ARBA00000085"/>
    </source>
</evidence>
<evidence type="ECO:0000313" key="7">
    <source>
        <dbReference type="Proteomes" id="UP000326452"/>
    </source>
</evidence>
<accession>A0A5E7SFS9</accession>
<dbReference type="SUPFAM" id="SSF47384">
    <property type="entry name" value="Homodimeric domain of signal transducing histidine kinase"/>
    <property type="match status" value="1"/>
</dbReference>
<evidence type="ECO:0000313" key="6">
    <source>
        <dbReference type="EMBL" id="VVP84798.1"/>
    </source>
</evidence>
<dbReference type="Gene3D" id="1.10.287.130">
    <property type="match status" value="1"/>
</dbReference>
<dbReference type="PANTHER" id="PTHR45339:SF1">
    <property type="entry name" value="HYBRID SIGNAL TRANSDUCTION HISTIDINE KINASE J"/>
    <property type="match status" value="1"/>
</dbReference>
<evidence type="ECO:0000256" key="3">
    <source>
        <dbReference type="ARBA" id="ARBA00022553"/>
    </source>
</evidence>
<protein>
    <recommendedName>
        <fullName evidence="2">histidine kinase</fullName>
        <ecNumber evidence="2">2.7.13.3</ecNumber>
    </recommendedName>
</protein>
<dbReference type="SMART" id="SM00388">
    <property type="entry name" value="HisKA"/>
    <property type="match status" value="1"/>
</dbReference>
<feature type="domain" description="Signal transduction histidine kinase dimerisation/phosphoacceptor" evidence="5">
    <location>
        <begin position="44"/>
        <end position="107"/>
    </location>
</feature>
<dbReference type="EC" id="2.7.13.3" evidence="2"/>
<evidence type="ECO:0000256" key="2">
    <source>
        <dbReference type="ARBA" id="ARBA00012438"/>
    </source>
</evidence>
<comment type="catalytic activity">
    <reaction evidence="1">
        <text>ATP + protein L-histidine = ADP + protein N-phospho-L-histidine.</text>
        <dbReference type="EC" id="2.7.13.3"/>
    </reaction>
</comment>
<evidence type="ECO:0000259" key="5">
    <source>
        <dbReference type="SMART" id="SM00388"/>
    </source>
</evidence>
<proteinExistence type="predicted"/>
<evidence type="ECO:0000256" key="4">
    <source>
        <dbReference type="ARBA" id="ARBA00023012"/>
    </source>
</evidence>
<dbReference type="GO" id="GO:0000155">
    <property type="term" value="F:phosphorelay sensor kinase activity"/>
    <property type="evidence" value="ECO:0007669"/>
    <property type="project" value="InterPro"/>
</dbReference>
<sequence length="120" mass="13348">MQPLREEGKQIFGVVCGWLDIGVRLRLLAELRQAKDAADQANTSKSIFLATMSHEIRTPMNAIIGMLELVLHRRDVRGRSAEQVQVAHDVALSLLELLAGFWIFPALNRARRACTSCPAP</sequence>
<keyword evidence="6" id="KW-0808">Transferase</keyword>
<gene>
    <name evidence="6" type="primary">bvgS_2</name>
    <name evidence="6" type="ORF">PS941_01093</name>
</gene>
<name>A0A5E7SFS9_PSEFL</name>
<dbReference type="InterPro" id="IPR036097">
    <property type="entry name" value="HisK_dim/P_sf"/>
</dbReference>